<evidence type="ECO:0000256" key="11">
    <source>
        <dbReference type="HAMAP-Rule" id="MF_00244"/>
    </source>
</evidence>
<evidence type="ECO:0000256" key="3">
    <source>
        <dbReference type="ARBA" id="ARBA00009014"/>
    </source>
</evidence>
<evidence type="ECO:0000256" key="2">
    <source>
        <dbReference type="ARBA" id="ARBA00005019"/>
    </source>
</evidence>
<dbReference type="SUPFAM" id="SSF52374">
    <property type="entry name" value="Nucleotidylyl transferase"/>
    <property type="match status" value="1"/>
</dbReference>
<dbReference type="NCBIfam" id="TIGR00482">
    <property type="entry name" value="nicotinate (nicotinamide) nucleotide adenylyltransferase"/>
    <property type="match status" value="1"/>
</dbReference>
<comment type="pathway">
    <text evidence="2 11">Cofactor biosynthesis; NAD(+) biosynthesis; deamido-NAD(+) from nicotinate D-ribonucleotide: step 1/1.</text>
</comment>
<keyword evidence="6 11" id="KW-0548">Nucleotidyltransferase</keyword>
<proteinExistence type="inferred from homology"/>
<dbReference type="RefSeq" id="WP_310374337.1">
    <property type="nucleotide sequence ID" value="NZ_JAVDXT010000002.1"/>
</dbReference>
<evidence type="ECO:0000313" key="13">
    <source>
        <dbReference type="EMBL" id="MDR7378327.1"/>
    </source>
</evidence>
<keyword evidence="4 11" id="KW-0662">Pyridine nucleotide biosynthesis</keyword>
<keyword evidence="7 11" id="KW-0547">Nucleotide-binding</keyword>
<name>A0ABU2CAG1_9BURK</name>
<comment type="caution">
    <text evidence="13">The sequence shown here is derived from an EMBL/GenBank/DDBJ whole genome shotgun (WGS) entry which is preliminary data.</text>
</comment>
<dbReference type="Gene3D" id="3.40.50.620">
    <property type="entry name" value="HUPs"/>
    <property type="match status" value="1"/>
</dbReference>
<evidence type="ECO:0000256" key="6">
    <source>
        <dbReference type="ARBA" id="ARBA00022695"/>
    </source>
</evidence>
<keyword evidence="5 11" id="KW-0808">Transferase</keyword>
<dbReference type="InterPro" id="IPR005248">
    <property type="entry name" value="NadD/NMNAT"/>
</dbReference>
<reference evidence="13 14" key="1">
    <citation type="submission" date="2023-07" db="EMBL/GenBank/DDBJ databases">
        <title>Sorghum-associated microbial communities from plants grown in Nebraska, USA.</title>
        <authorList>
            <person name="Schachtman D."/>
        </authorList>
    </citation>
    <scope>NUCLEOTIDE SEQUENCE [LARGE SCALE GENOMIC DNA]</scope>
    <source>
        <strain evidence="13 14">BE313</strain>
    </source>
</reference>
<feature type="domain" description="Cytidyltransferase-like" evidence="12">
    <location>
        <begin position="12"/>
        <end position="176"/>
    </location>
</feature>
<dbReference type="CDD" id="cd02165">
    <property type="entry name" value="NMNAT"/>
    <property type="match status" value="1"/>
</dbReference>
<dbReference type="InterPro" id="IPR004821">
    <property type="entry name" value="Cyt_trans-like"/>
</dbReference>
<evidence type="ECO:0000256" key="8">
    <source>
        <dbReference type="ARBA" id="ARBA00022840"/>
    </source>
</evidence>
<gene>
    <name evidence="11" type="primary">nadD</name>
    <name evidence="13" type="ORF">J2X19_003006</name>
</gene>
<keyword evidence="8 11" id="KW-0067">ATP-binding</keyword>
<evidence type="ECO:0000256" key="4">
    <source>
        <dbReference type="ARBA" id="ARBA00022642"/>
    </source>
</evidence>
<dbReference type="EMBL" id="JAVDXT010000002">
    <property type="protein sequence ID" value="MDR7378327.1"/>
    <property type="molecule type" value="Genomic_DNA"/>
</dbReference>
<sequence length="205" mass="22794">MAVTPVLRRIGVFGGAFDPPHNMHVALAQSALQQLQLDALYVFPTGHAWHKSRTLSPPLHRLAMAQLAFAGIAGVRVDPREILRDGPTYTIDTLHELRAEHAQAQLFLLMGEDQARRLPSWHGWEEIVQTAIISVASRADPTSASSPFMPEFLPPERFQALHLPPMALSATDIRNRAATSQGIAHLVPEGVARYIDQHHLYRTDR</sequence>
<organism evidence="13 14">
    <name type="scientific">Rhodoferax ferrireducens</name>
    <dbReference type="NCBI Taxonomy" id="192843"/>
    <lineage>
        <taxon>Bacteria</taxon>
        <taxon>Pseudomonadati</taxon>
        <taxon>Pseudomonadota</taxon>
        <taxon>Betaproteobacteria</taxon>
        <taxon>Burkholderiales</taxon>
        <taxon>Comamonadaceae</taxon>
        <taxon>Rhodoferax</taxon>
    </lineage>
</organism>
<comment type="catalytic activity">
    <reaction evidence="10 11">
        <text>nicotinate beta-D-ribonucleotide + ATP + H(+) = deamido-NAD(+) + diphosphate</text>
        <dbReference type="Rhea" id="RHEA:22860"/>
        <dbReference type="ChEBI" id="CHEBI:15378"/>
        <dbReference type="ChEBI" id="CHEBI:30616"/>
        <dbReference type="ChEBI" id="CHEBI:33019"/>
        <dbReference type="ChEBI" id="CHEBI:57502"/>
        <dbReference type="ChEBI" id="CHEBI:58437"/>
        <dbReference type="EC" id="2.7.7.18"/>
    </reaction>
</comment>
<evidence type="ECO:0000256" key="7">
    <source>
        <dbReference type="ARBA" id="ARBA00022741"/>
    </source>
</evidence>
<accession>A0ABU2CAG1</accession>
<evidence type="ECO:0000256" key="9">
    <source>
        <dbReference type="ARBA" id="ARBA00023027"/>
    </source>
</evidence>
<evidence type="ECO:0000256" key="5">
    <source>
        <dbReference type="ARBA" id="ARBA00022679"/>
    </source>
</evidence>
<dbReference type="HAMAP" id="MF_00244">
    <property type="entry name" value="NaMN_adenylyltr"/>
    <property type="match status" value="1"/>
</dbReference>
<evidence type="ECO:0000313" key="14">
    <source>
        <dbReference type="Proteomes" id="UP001180487"/>
    </source>
</evidence>
<dbReference type="EC" id="2.7.7.18" evidence="11"/>
<evidence type="ECO:0000256" key="1">
    <source>
        <dbReference type="ARBA" id="ARBA00002324"/>
    </source>
</evidence>
<evidence type="ECO:0000259" key="12">
    <source>
        <dbReference type="Pfam" id="PF01467"/>
    </source>
</evidence>
<evidence type="ECO:0000256" key="10">
    <source>
        <dbReference type="ARBA" id="ARBA00048721"/>
    </source>
</evidence>
<protein>
    <recommendedName>
        <fullName evidence="11">Probable nicotinate-nucleotide adenylyltransferase</fullName>
        <ecNumber evidence="11">2.7.7.18</ecNumber>
    </recommendedName>
    <alternativeName>
        <fullName evidence="11">Deamido-NAD(+) diphosphorylase</fullName>
    </alternativeName>
    <alternativeName>
        <fullName evidence="11">Deamido-NAD(+) pyrophosphorylase</fullName>
    </alternativeName>
    <alternativeName>
        <fullName evidence="11">Nicotinate mononucleotide adenylyltransferase</fullName>
        <shortName evidence="11">NaMN adenylyltransferase</shortName>
    </alternativeName>
</protein>
<dbReference type="Pfam" id="PF01467">
    <property type="entry name" value="CTP_transf_like"/>
    <property type="match status" value="1"/>
</dbReference>
<dbReference type="Proteomes" id="UP001180487">
    <property type="component" value="Unassembled WGS sequence"/>
</dbReference>
<comment type="similarity">
    <text evidence="3 11">Belongs to the NadD family.</text>
</comment>
<dbReference type="PANTHER" id="PTHR39321">
    <property type="entry name" value="NICOTINATE-NUCLEOTIDE ADENYLYLTRANSFERASE-RELATED"/>
    <property type="match status" value="1"/>
</dbReference>
<dbReference type="GO" id="GO:0004515">
    <property type="term" value="F:nicotinate-nucleotide adenylyltransferase activity"/>
    <property type="evidence" value="ECO:0007669"/>
    <property type="project" value="UniProtKB-EC"/>
</dbReference>
<keyword evidence="14" id="KW-1185">Reference proteome</keyword>
<comment type="function">
    <text evidence="1 11">Catalyzes the reversible adenylation of nicotinate mononucleotide (NaMN) to nicotinic acid adenine dinucleotide (NaAD).</text>
</comment>
<dbReference type="NCBIfam" id="NF000840">
    <property type="entry name" value="PRK00071.1-3"/>
    <property type="match status" value="1"/>
</dbReference>
<dbReference type="PANTHER" id="PTHR39321:SF3">
    <property type="entry name" value="PHOSPHOPANTETHEINE ADENYLYLTRANSFERASE"/>
    <property type="match status" value="1"/>
</dbReference>
<keyword evidence="9 11" id="KW-0520">NAD</keyword>
<dbReference type="InterPro" id="IPR014729">
    <property type="entry name" value="Rossmann-like_a/b/a_fold"/>
</dbReference>